<dbReference type="InterPro" id="IPR005829">
    <property type="entry name" value="Sugar_transporter_CS"/>
</dbReference>
<dbReference type="Gene3D" id="1.20.1250.20">
    <property type="entry name" value="MFS general substrate transporter like domains"/>
    <property type="match status" value="2"/>
</dbReference>
<dbReference type="InterPro" id="IPR020846">
    <property type="entry name" value="MFS_dom"/>
</dbReference>
<evidence type="ECO:0000256" key="2">
    <source>
        <dbReference type="ARBA" id="ARBA00022448"/>
    </source>
</evidence>
<dbReference type="Proteomes" id="UP000663505">
    <property type="component" value="Chromosome"/>
</dbReference>
<evidence type="ECO:0000256" key="6">
    <source>
        <dbReference type="SAM" id="Phobius"/>
    </source>
</evidence>
<evidence type="ECO:0000256" key="3">
    <source>
        <dbReference type="ARBA" id="ARBA00022692"/>
    </source>
</evidence>
<name>A0A9X7Z8C0_9BACL</name>
<evidence type="ECO:0000256" key="4">
    <source>
        <dbReference type="ARBA" id="ARBA00022989"/>
    </source>
</evidence>
<feature type="transmembrane region" description="Helical" evidence="6">
    <location>
        <begin position="405"/>
        <end position="427"/>
    </location>
</feature>
<dbReference type="PROSITE" id="PS00217">
    <property type="entry name" value="SUGAR_TRANSPORT_2"/>
    <property type="match status" value="1"/>
</dbReference>
<feature type="transmembrane region" description="Helical" evidence="6">
    <location>
        <begin position="281"/>
        <end position="303"/>
    </location>
</feature>
<protein>
    <submittedName>
        <fullName evidence="8">MFS transporter</fullName>
    </submittedName>
</protein>
<dbReference type="AlphaFoldDB" id="A0A9X7Z8C0"/>
<dbReference type="PANTHER" id="PTHR23508">
    <property type="entry name" value="CARBOXYLIC ACID TRANSPORTER PROTEIN HOMOLOG"/>
    <property type="match status" value="1"/>
</dbReference>
<dbReference type="PROSITE" id="PS50850">
    <property type="entry name" value="MFS"/>
    <property type="match status" value="1"/>
</dbReference>
<evidence type="ECO:0000313" key="8">
    <source>
        <dbReference type="EMBL" id="QSO48245.1"/>
    </source>
</evidence>
<keyword evidence="9" id="KW-1185">Reference proteome</keyword>
<dbReference type="InterPro" id="IPR011701">
    <property type="entry name" value="MFS"/>
</dbReference>
<dbReference type="GO" id="GO:0005886">
    <property type="term" value="C:plasma membrane"/>
    <property type="evidence" value="ECO:0007669"/>
    <property type="project" value="UniProtKB-SubCell"/>
</dbReference>
<feature type="transmembrane region" description="Helical" evidence="6">
    <location>
        <begin position="124"/>
        <end position="145"/>
    </location>
</feature>
<keyword evidence="5 6" id="KW-0472">Membrane</keyword>
<dbReference type="PANTHER" id="PTHR23508:SF10">
    <property type="entry name" value="CARBOXYLIC ACID TRANSPORTER PROTEIN HOMOLOG"/>
    <property type="match status" value="1"/>
</dbReference>
<proteinExistence type="predicted"/>
<feature type="domain" description="Major facilitator superfamily (MFS) profile" evidence="7">
    <location>
        <begin position="24"/>
        <end position="427"/>
    </location>
</feature>
<dbReference type="EMBL" id="CP071182">
    <property type="protein sequence ID" value="QSO48245.1"/>
    <property type="molecule type" value="Genomic_DNA"/>
</dbReference>
<feature type="transmembrane region" description="Helical" evidence="6">
    <location>
        <begin position="315"/>
        <end position="335"/>
    </location>
</feature>
<feature type="transmembrane region" description="Helical" evidence="6">
    <location>
        <begin position="376"/>
        <end position="399"/>
    </location>
</feature>
<feature type="transmembrane region" description="Helical" evidence="6">
    <location>
        <begin position="99"/>
        <end position="118"/>
    </location>
</feature>
<feature type="transmembrane region" description="Helical" evidence="6">
    <location>
        <begin position="242"/>
        <end position="261"/>
    </location>
</feature>
<keyword evidence="4 6" id="KW-1133">Transmembrane helix</keyword>
<dbReference type="RefSeq" id="WP_206657581.1">
    <property type="nucleotide sequence ID" value="NZ_CP071182.1"/>
</dbReference>
<dbReference type="KEGG" id="afx:JZ786_04415"/>
<evidence type="ECO:0000256" key="5">
    <source>
        <dbReference type="ARBA" id="ARBA00023136"/>
    </source>
</evidence>
<comment type="subcellular location">
    <subcellularLocation>
        <location evidence="1">Cell membrane</location>
        <topology evidence="1">Multi-pass membrane protein</topology>
    </subcellularLocation>
</comment>
<feature type="transmembrane region" description="Helical" evidence="6">
    <location>
        <begin position="157"/>
        <end position="179"/>
    </location>
</feature>
<feature type="transmembrane region" description="Helical" evidence="6">
    <location>
        <begin position="24"/>
        <end position="46"/>
    </location>
</feature>
<reference evidence="8 9" key="1">
    <citation type="submission" date="2021-02" db="EMBL/GenBank/DDBJ databases">
        <title>Alicyclobacillus curvatus sp. nov. and Alicyclobacillus mengziensis sp. nov., two acidophilic bacteria isolated from acid mine drainage.</title>
        <authorList>
            <person name="Huang Y."/>
        </authorList>
    </citation>
    <scope>NUCLEOTIDE SEQUENCE [LARGE SCALE GENOMIC DNA]</scope>
    <source>
        <strain evidence="8 9">S30H14</strain>
    </source>
</reference>
<feature type="transmembrane region" description="Helical" evidence="6">
    <location>
        <begin position="66"/>
        <end position="87"/>
    </location>
</feature>
<keyword evidence="3 6" id="KW-0812">Transmembrane</keyword>
<organism evidence="8 9">
    <name type="scientific">Alicyclobacillus mengziensis</name>
    <dbReference type="NCBI Taxonomy" id="2931921"/>
    <lineage>
        <taxon>Bacteria</taxon>
        <taxon>Bacillati</taxon>
        <taxon>Bacillota</taxon>
        <taxon>Bacilli</taxon>
        <taxon>Bacillales</taxon>
        <taxon>Alicyclobacillaceae</taxon>
        <taxon>Alicyclobacillus</taxon>
    </lineage>
</organism>
<accession>A0A9X7Z8C0</accession>
<evidence type="ECO:0000259" key="7">
    <source>
        <dbReference type="PROSITE" id="PS50850"/>
    </source>
</evidence>
<dbReference type="Pfam" id="PF07690">
    <property type="entry name" value="MFS_1"/>
    <property type="match status" value="1"/>
</dbReference>
<evidence type="ECO:0000313" key="9">
    <source>
        <dbReference type="Proteomes" id="UP000663505"/>
    </source>
</evidence>
<dbReference type="GO" id="GO:0046943">
    <property type="term" value="F:carboxylic acid transmembrane transporter activity"/>
    <property type="evidence" value="ECO:0007669"/>
    <property type="project" value="TreeGrafter"/>
</dbReference>
<gene>
    <name evidence="8" type="ORF">JZ786_04415</name>
</gene>
<evidence type="ECO:0000256" key="1">
    <source>
        <dbReference type="ARBA" id="ARBA00004651"/>
    </source>
</evidence>
<dbReference type="InterPro" id="IPR036259">
    <property type="entry name" value="MFS_trans_sf"/>
</dbReference>
<feature type="transmembrane region" description="Helical" evidence="6">
    <location>
        <begin position="185"/>
        <end position="204"/>
    </location>
</feature>
<sequence length="436" mass="47323">MSIRATTRPEFGAKSKLTRHQINGFWAAWFGWMLDGMDSVIYALVLAPAMKELLPRSGIAATAGNVGFSGSIMFALFLVGWGLSFLWGPIADRFGRAKALMMTILVYALFTFLSAFSQNIWELAVFRLVAGIGIGGEWSMAGTFVSESWPEDRRKMGAGYLQTGYYAGFFVAALLNYTIGAHFGWRPMFMFGLVPALVSFWVLVGVKEPDKWKKVVNVAARRAEKRKTLAALFTPEYRKRTWINSILLTVAIIGLWAGSVYEPTAIVTLAQKAGLKGTAPVHMASIGTGVLSIGTILGCIALPPLAERIGRKKALAVYFAIMIVTILLGFGWAFYLPHGLAPFIVILFFLGFGGGNFAMFSLWLPEQYRTEVRASAFAFTTSIGRFIGAAVTFLIGAMVKGMGTLGTPVALTAIAFVIGLFVIPAALETKGEVLPD</sequence>
<dbReference type="SUPFAM" id="SSF103473">
    <property type="entry name" value="MFS general substrate transporter"/>
    <property type="match status" value="1"/>
</dbReference>
<feature type="transmembrane region" description="Helical" evidence="6">
    <location>
        <begin position="341"/>
        <end position="364"/>
    </location>
</feature>
<keyword evidence="2" id="KW-0813">Transport</keyword>